<dbReference type="PANTHER" id="PTHR28139">
    <property type="entry name" value="UPF0768 PROTEIN YBL029C-A"/>
    <property type="match status" value="1"/>
</dbReference>
<dbReference type="InterPro" id="IPR037177">
    <property type="entry name" value="DLC_sf"/>
</dbReference>
<reference evidence="2 3" key="1">
    <citation type="submission" date="2021-11" db="EMBL/GenBank/DDBJ databases">
        <title>Black yeast isolated from Biological Soil Crust.</title>
        <authorList>
            <person name="Kurbessoian T."/>
        </authorList>
    </citation>
    <scope>NUCLEOTIDE SEQUENCE [LARGE SCALE GENOMIC DNA]</scope>
    <source>
        <strain evidence="2 3">CCFEE 5522</strain>
    </source>
</reference>
<name>A0AAV9JG18_9PEZI</name>
<dbReference type="GO" id="GO:0007017">
    <property type="term" value="P:microtubule-based process"/>
    <property type="evidence" value="ECO:0007669"/>
    <property type="project" value="InterPro"/>
</dbReference>
<dbReference type="SMART" id="SM01375">
    <property type="entry name" value="Dynein_light"/>
    <property type="match status" value="1"/>
</dbReference>
<comment type="caution">
    <text evidence="2">The sequence shown here is derived from an EMBL/GenBank/DDBJ whole genome shotgun (WGS) entry which is preliminary data.</text>
</comment>
<evidence type="ECO:0000313" key="2">
    <source>
        <dbReference type="EMBL" id="KAK4543942.1"/>
    </source>
</evidence>
<dbReference type="AlphaFoldDB" id="A0AAV9JG18"/>
<dbReference type="SUPFAM" id="SSF54648">
    <property type="entry name" value="DLC"/>
    <property type="match status" value="1"/>
</dbReference>
<accession>A0AAV9JG18</accession>
<evidence type="ECO:0000313" key="3">
    <source>
        <dbReference type="Proteomes" id="UP001324427"/>
    </source>
</evidence>
<dbReference type="Gene3D" id="3.30.740.10">
    <property type="entry name" value="Protein Inhibitor Of Neuronal Nitric Oxide Synthase"/>
    <property type="match status" value="1"/>
</dbReference>
<sequence>MADIKDANEKPEKLEAQVKSVDMSDDMQLEAIEVAQEAMDKYSIEKARDCAPHQANQTKHFIYFYLGHCAILLFKTQEWFTICFVPLIPFSLKPWHQISCHICRFNQDIKYRPDVQQQMDGGAAQSIPMQNQGPPQGWNGQAPPQQQQENGGQPVYK</sequence>
<dbReference type="Pfam" id="PF01221">
    <property type="entry name" value="Dynein_light"/>
    <property type="match status" value="1"/>
</dbReference>
<dbReference type="EMBL" id="JAVFHQ010000028">
    <property type="protein sequence ID" value="KAK4543942.1"/>
    <property type="molecule type" value="Genomic_DNA"/>
</dbReference>
<keyword evidence="3" id="KW-1185">Reference proteome</keyword>
<evidence type="ECO:0008006" key="4">
    <source>
        <dbReference type="Google" id="ProtNLM"/>
    </source>
</evidence>
<gene>
    <name evidence="2" type="ORF">LTR36_004716</name>
</gene>
<organism evidence="2 3">
    <name type="scientific">Oleoguttula mirabilis</name>
    <dbReference type="NCBI Taxonomy" id="1507867"/>
    <lineage>
        <taxon>Eukaryota</taxon>
        <taxon>Fungi</taxon>
        <taxon>Dikarya</taxon>
        <taxon>Ascomycota</taxon>
        <taxon>Pezizomycotina</taxon>
        <taxon>Dothideomycetes</taxon>
        <taxon>Dothideomycetidae</taxon>
        <taxon>Mycosphaerellales</taxon>
        <taxon>Teratosphaeriaceae</taxon>
        <taxon>Oleoguttula</taxon>
    </lineage>
</organism>
<proteinExistence type="predicted"/>
<feature type="compositionally biased region" description="Low complexity" evidence="1">
    <location>
        <begin position="130"/>
        <end position="157"/>
    </location>
</feature>
<evidence type="ECO:0000256" key="1">
    <source>
        <dbReference type="SAM" id="MobiDB-lite"/>
    </source>
</evidence>
<protein>
    <recommendedName>
        <fullName evidence="4">Dynein light chain</fullName>
    </recommendedName>
</protein>
<feature type="region of interest" description="Disordered" evidence="1">
    <location>
        <begin position="117"/>
        <end position="157"/>
    </location>
</feature>
<dbReference type="GO" id="GO:0030286">
    <property type="term" value="C:dynein complex"/>
    <property type="evidence" value="ECO:0007669"/>
    <property type="project" value="InterPro"/>
</dbReference>
<dbReference type="PANTHER" id="PTHR28139:SF1">
    <property type="entry name" value="UPF0768 PROTEIN YBL029C-A"/>
    <property type="match status" value="1"/>
</dbReference>
<dbReference type="InterPro" id="IPR001372">
    <property type="entry name" value="Dynein_light_chain_typ-1/2"/>
</dbReference>
<dbReference type="Proteomes" id="UP001324427">
    <property type="component" value="Unassembled WGS sequence"/>
</dbReference>